<organism evidence="2 3">
    <name type="scientific">Elsinoe ampelina</name>
    <dbReference type="NCBI Taxonomy" id="302913"/>
    <lineage>
        <taxon>Eukaryota</taxon>
        <taxon>Fungi</taxon>
        <taxon>Dikarya</taxon>
        <taxon>Ascomycota</taxon>
        <taxon>Pezizomycotina</taxon>
        <taxon>Dothideomycetes</taxon>
        <taxon>Dothideomycetidae</taxon>
        <taxon>Myriangiales</taxon>
        <taxon>Elsinoaceae</taxon>
        <taxon>Elsinoe</taxon>
    </lineage>
</organism>
<gene>
    <name evidence="1" type="primary">AIM41</name>
    <name evidence="2" type="ORF">BDZ85DRAFT_262105</name>
</gene>
<protein>
    <recommendedName>
        <fullName evidence="1">Altered inheritance of mitochondria protein 41</fullName>
    </recommendedName>
</protein>
<comment type="similarity">
    <text evidence="1">Belongs to the AIM41 family.</text>
</comment>
<dbReference type="Pfam" id="PF09424">
    <property type="entry name" value="YqeY"/>
    <property type="match status" value="1"/>
</dbReference>
<dbReference type="InterPro" id="IPR042184">
    <property type="entry name" value="YqeY/Aim41_N"/>
</dbReference>
<reference evidence="3" key="1">
    <citation type="journal article" date="2020" name="Stud. Mycol.">
        <title>101 Dothideomycetes genomes: A test case for predicting lifestyles and emergence of pathogens.</title>
        <authorList>
            <person name="Haridas S."/>
            <person name="Albert R."/>
            <person name="Binder M."/>
            <person name="Bloem J."/>
            <person name="LaButti K."/>
            <person name="Salamov A."/>
            <person name="Andreopoulos B."/>
            <person name="Baker S."/>
            <person name="Barry K."/>
            <person name="Bills G."/>
            <person name="Bluhm B."/>
            <person name="Cannon C."/>
            <person name="Castanera R."/>
            <person name="Culley D."/>
            <person name="Daum C."/>
            <person name="Ezra D."/>
            <person name="Gonzalez J."/>
            <person name="Henrissat B."/>
            <person name="Kuo A."/>
            <person name="Liang C."/>
            <person name="Lipzen A."/>
            <person name="Lutzoni F."/>
            <person name="Magnuson J."/>
            <person name="Mondo S."/>
            <person name="Nolan M."/>
            <person name="Ohm R."/>
            <person name="Pangilinan J."/>
            <person name="Park H.-J."/>
            <person name="Ramirez L."/>
            <person name="Alfaro M."/>
            <person name="Sun H."/>
            <person name="Tritt A."/>
            <person name="Yoshinaga Y."/>
            <person name="Zwiers L.-H."/>
            <person name="Turgeon B."/>
            <person name="Goodwin S."/>
            <person name="Spatafora J."/>
            <person name="Crous P."/>
            <person name="Grigoriev I."/>
        </authorList>
    </citation>
    <scope>NUCLEOTIDE SEQUENCE [LARGE SCALE GENOMIC DNA]</scope>
    <source>
        <strain evidence="3">CECT 20119</strain>
    </source>
</reference>
<dbReference type="EMBL" id="ML992506">
    <property type="protein sequence ID" value="KAF2223740.1"/>
    <property type="molecule type" value="Genomic_DNA"/>
</dbReference>
<dbReference type="PANTHER" id="PTHR28055">
    <property type="entry name" value="ALTERED INHERITANCE OF MITOCHONDRIA PROTEIN 41, MITOCHONDRIAL"/>
    <property type="match status" value="1"/>
</dbReference>
<dbReference type="PANTHER" id="PTHR28055:SF1">
    <property type="entry name" value="ALTERED INHERITANCE OF MITOCHONDRIA PROTEIN 41, MITOCHONDRIAL"/>
    <property type="match status" value="1"/>
</dbReference>
<dbReference type="GO" id="GO:0016884">
    <property type="term" value="F:carbon-nitrogen ligase activity, with glutamine as amido-N-donor"/>
    <property type="evidence" value="ECO:0007669"/>
    <property type="project" value="UniProtKB-UniRule"/>
</dbReference>
<comment type="subcellular location">
    <subcellularLocation>
        <location evidence="1">Mitochondrion</location>
    </subcellularLocation>
</comment>
<dbReference type="InterPro" id="IPR019004">
    <property type="entry name" value="YqeY/Aim41"/>
</dbReference>
<dbReference type="OrthoDB" id="538640at2759"/>
<evidence type="ECO:0000313" key="2">
    <source>
        <dbReference type="EMBL" id="KAF2223740.1"/>
    </source>
</evidence>
<keyword evidence="1" id="KW-0496">Mitochondrion</keyword>
<proteinExistence type="inferred from homology"/>
<dbReference type="Gene3D" id="1.10.1510.10">
    <property type="entry name" value="Uncharacterised protein YqeY/AIM41 PF09424, N-terminal domain"/>
    <property type="match status" value="1"/>
</dbReference>
<keyword evidence="3" id="KW-1185">Reference proteome</keyword>
<dbReference type="InterPro" id="IPR003789">
    <property type="entry name" value="Asn/Gln_tRNA_amidoTrase-B-like"/>
</dbReference>
<dbReference type="Proteomes" id="UP000799538">
    <property type="component" value="Unassembled WGS sequence"/>
</dbReference>
<accession>A0A6A6GE95</accession>
<evidence type="ECO:0000256" key="1">
    <source>
        <dbReference type="RuleBase" id="RU365099"/>
    </source>
</evidence>
<name>A0A6A6GE95_9PEZI</name>
<dbReference type="GO" id="GO:0005739">
    <property type="term" value="C:mitochondrion"/>
    <property type="evidence" value="ECO:0007669"/>
    <property type="project" value="UniProtKB-SubCell"/>
</dbReference>
<dbReference type="SUPFAM" id="SSF89095">
    <property type="entry name" value="GatB/YqeY motif"/>
    <property type="match status" value="1"/>
</dbReference>
<evidence type="ECO:0000313" key="3">
    <source>
        <dbReference type="Proteomes" id="UP000799538"/>
    </source>
</evidence>
<sequence>MSRLPPAMATRFSIGSCIKSKCLPLRPLQIRYSSSDAPAPPLLLKLRNDLKTAMRAKDTNRLNVVRGILNEVTNSSKTSSPIQTDMQLLSLLRKRAAASETARKEFKDAGRSDLIEKEDAQLHVLQEYAGGVETWNDEQIKEAVSTVIQDMKSSSEKKIVMGDVLKRLFAPGGDLDGKPVEKAKVSVAVKQLLS</sequence>
<dbReference type="AlphaFoldDB" id="A0A6A6GE95"/>